<dbReference type="PANTHER" id="PTHR42733:SF12">
    <property type="entry name" value="PROTEINASE"/>
    <property type="match status" value="1"/>
</dbReference>
<sequence length="186" mass="20530">MQSLSGKKIAILATNGFEQVELTVPHLQFKDAGATVEVISPERERIRGWNHTDWGDYVGVDRLVDEASADQYDAIVLPGGQINPDILRLNKKALDLIKAFWQQKKVVAAICHAPWLLVETGIVKGRKVTSYASIKTDVINAGGKWEDSPVVADNGLVTSRKPDDLDAFCEKIAEEINEGRHEQRAA</sequence>
<gene>
    <name evidence="3" type="ORF">GCM10010862_48680</name>
</gene>
<dbReference type="Gene3D" id="3.40.50.880">
    <property type="match status" value="1"/>
</dbReference>
<feature type="domain" description="DJ-1/PfpI" evidence="2">
    <location>
        <begin position="7"/>
        <end position="175"/>
    </location>
</feature>
<dbReference type="EMBL" id="BSNS01000024">
    <property type="protein sequence ID" value="GLQ57609.1"/>
    <property type="molecule type" value="Genomic_DNA"/>
</dbReference>
<dbReference type="Proteomes" id="UP001156691">
    <property type="component" value="Unassembled WGS sequence"/>
</dbReference>
<dbReference type="GO" id="GO:0008233">
    <property type="term" value="F:peptidase activity"/>
    <property type="evidence" value="ECO:0007669"/>
    <property type="project" value="UniProtKB-KW"/>
</dbReference>
<dbReference type="RefSeq" id="WP_284342989.1">
    <property type="nucleotide sequence ID" value="NZ_BSNS01000024.1"/>
</dbReference>
<organism evidence="3 4">
    <name type="scientific">Devosia nitrariae</name>
    <dbReference type="NCBI Taxonomy" id="2071872"/>
    <lineage>
        <taxon>Bacteria</taxon>
        <taxon>Pseudomonadati</taxon>
        <taxon>Pseudomonadota</taxon>
        <taxon>Alphaproteobacteria</taxon>
        <taxon>Hyphomicrobiales</taxon>
        <taxon>Devosiaceae</taxon>
        <taxon>Devosia</taxon>
    </lineage>
</organism>
<dbReference type="CDD" id="cd03134">
    <property type="entry name" value="GATase1_PfpI_like"/>
    <property type="match status" value="1"/>
</dbReference>
<dbReference type="Pfam" id="PF01965">
    <property type="entry name" value="DJ-1_PfpI"/>
    <property type="match status" value="1"/>
</dbReference>
<evidence type="ECO:0000256" key="1">
    <source>
        <dbReference type="ARBA" id="ARBA00008542"/>
    </source>
</evidence>
<keyword evidence="3" id="KW-0645">Protease</keyword>
<keyword evidence="4" id="KW-1185">Reference proteome</keyword>
<dbReference type="GO" id="GO:0006508">
    <property type="term" value="P:proteolysis"/>
    <property type="evidence" value="ECO:0007669"/>
    <property type="project" value="UniProtKB-KW"/>
</dbReference>
<dbReference type="PROSITE" id="PS51276">
    <property type="entry name" value="PEPTIDASE_C56_PFPI"/>
    <property type="match status" value="1"/>
</dbReference>
<evidence type="ECO:0000313" key="4">
    <source>
        <dbReference type="Proteomes" id="UP001156691"/>
    </source>
</evidence>
<name>A0ABQ5WBX7_9HYPH</name>
<comment type="caution">
    <text evidence="3">The sequence shown here is derived from an EMBL/GenBank/DDBJ whole genome shotgun (WGS) entry which is preliminary data.</text>
</comment>
<reference evidence="4" key="1">
    <citation type="journal article" date="2019" name="Int. J. Syst. Evol. Microbiol.">
        <title>The Global Catalogue of Microorganisms (GCM) 10K type strain sequencing project: providing services to taxonomists for standard genome sequencing and annotation.</title>
        <authorList>
            <consortium name="The Broad Institute Genomics Platform"/>
            <consortium name="The Broad Institute Genome Sequencing Center for Infectious Disease"/>
            <person name="Wu L."/>
            <person name="Ma J."/>
        </authorList>
    </citation>
    <scope>NUCLEOTIDE SEQUENCE [LARGE SCALE GENOMIC DNA]</scope>
    <source>
        <strain evidence="4">NBRC 112416</strain>
    </source>
</reference>
<keyword evidence="3" id="KW-0378">Hydrolase</keyword>
<dbReference type="InterPro" id="IPR006286">
    <property type="entry name" value="C56_PfpI-like"/>
</dbReference>
<evidence type="ECO:0000259" key="2">
    <source>
        <dbReference type="Pfam" id="PF01965"/>
    </source>
</evidence>
<proteinExistence type="inferred from homology"/>
<dbReference type="PANTHER" id="PTHR42733">
    <property type="entry name" value="DJ-1 PROTEIN"/>
    <property type="match status" value="1"/>
</dbReference>
<comment type="similarity">
    <text evidence="1">Belongs to the peptidase C56 family.</text>
</comment>
<dbReference type="NCBIfam" id="TIGR01382">
    <property type="entry name" value="PfpI"/>
    <property type="match status" value="1"/>
</dbReference>
<dbReference type="InterPro" id="IPR029062">
    <property type="entry name" value="Class_I_gatase-like"/>
</dbReference>
<protein>
    <submittedName>
        <fullName evidence="3">Protease</fullName>
    </submittedName>
</protein>
<accession>A0ABQ5WBX7</accession>
<evidence type="ECO:0000313" key="3">
    <source>
        <dbReference type="EMBL" id="GLQ57609.1"/>
    </source>
</evidence>
<dbReference type="InterPro" id="IPR002818">
    <property type="entry name" value="DJ-1/PfpI"/>
</dbReference>
<dbReference type="SUPFAM" id="SSF52317">
    <property type="entry name" value="Class I glutamine amidotransferase-like"/>
    <property type="match status" value="1"/>
</dbReference>